<keyword evidence="3" id="KW-1185">Reference proteome</keyword>
<accession>A0AAE0EQM8</accession>
<organism evidence="2 3">
    <name type="scientific">Cymbomonas tetramitiformis</name>
    <dbReference type="NCBI Taxonomy" id="36881"/>
    <lineage>
        <taxon>Eukaryota</taxon>
        <taxon>Viridiplantae</taxon>
        <taxon>Chlorophyta</taxon>
        <taxon>Pyramimonadophyceae</taxon>
        <taxon>Pyramimonadales</taxon>
        <taxon>Pyramimonadaceae</taxon>
        <taxon>Cymbomonas</taxon>
    </lineage>
</organism>
<sequence>MWKPLSELENYGKPLATPTKAQVNELAHYVKVKYLTDLIIVDPLAKSSDLVGDFVKALNAKEKQRKGKRQFIAKCFKVKDTVRKGKTKEPVHFDPLLEEHAERYKPKGINYIFAAPPSTMSDFFFPFFIDRASEFCAMFAPKTWVESSLEHRKLLAESWMPSAKDNVFYKLDCGDNCWFIVTSCDWAACSEGSSYGGVGKPGLGARRRRTVRTMEGLTREVGGAEEADIARAGSGQAEGLAQEEQQEPGPQRDCWGLGAGVLGRRVRVQWPAEGASFDGVVHAWVPGEGRHVVRYDDGDEVSHDLCEEQVEWLAGESGQRAQVAAATVGVPDVAEPEVVYSANSGLTRRTTLLRRVTNT</sequence>
<dbReference type="Proteomes" id="UP001190700">
    <property type="component" value="Unassembled WGS sequence"/>
</dbReference>
<dbReference type="AlphaFoldDB" id="A0AAE0EQM8"/>
<dbReference type="Gene3D" id="2.30.30.140">
    <property type="match status" value="1"/>
</dbReference>
<evidence type="ECO:0000313" key="3">
    <source>
        <dbReference type="Proteomes" id="UP001190700"/>
    </source>
</evidence>
<proteinExistence type="predicted"/>
<dbReference type="EMBL" id="LGRX02035335">
    <property type="protein sequence ID" value="KAK3235270.1"/>
    <property type="molecule type" value="Genomic_DNA"/>
</dbReference>
<evidence type="ECO:0000256" key="1">
    <source>
        <dbReference type="SAM" id="MobiDB-lite"/>
    </source>
</evidence>
<protein>
    <submittedName>
        <fullName evidence="2">Uncharacterized protein</fullName>
    </submittedName>
</protein>
<name>A0AAE0EQM8_9CHLO</name>
<feature type="compositionally biased region" description="Low complexity" evidence="1">
    <location>
        <begin position="232"/>
        <end position="251"/>
    </location>
</feature>
<feature type="region of interest" description="Disordered" evidence="1">
    <location>
        <begin position="232"/>
        <end position="253"/>
    </location>
</feature>
<gene>
    <name evidence="2" type="ORF">CYMTET_54517</name>
</gene>
<comment type="caution">
    <text evidence="2">The sequence shown here is derived from an EMBL/GenBank/DDBJ whole genome shotgun (WGS) entry which is preliminary data.</text>
</comment>
<dbReference type="CDD" id="cd20404">
    <property type="entry name" value="Tudor_Agenet_AtEML-like"/>
    <property type="match status" value="1"/>
</dbReference>
<reference evidence="2 3" key="1">
    <citation type="journal article" date="2015" name="Genome Biol. Evol.">
        <title>Comparative Genomics of a Bacterivorous Green Alga Reveals Evolutionary Causalities and Consequences of Phago-Mixotrophic Mode of Nutrition.</title>
        <authorList>
            <person name="Burns J.A."/>
            <person name="Paasch A."/>
            <person name="Narechania A."/>
            <person name="Kim E."/>
        </authorList>
    </citation>
    <scope>NUCLEOTIDE SEQUENCE [LARGE SCALE GENOMIC DNA]</scope>
    <source>
        <strain evidence="2 3">PLY_AMNH</strain>
    </source>
</reference>
<evidence type="ECO:0000313" key="2">
    <source>
        <dbReference type="EMBL" id="KAK3235270.1"/>
    </source>
</evidence>